<dbReference type="GO" id="GO:0004526">
    <property type="term" value="F:ribonuclease P activity"/>
    <property type="evidence" value="ECO:0007669"/>
    <property type="project" value="InterPro"/>
</dbReference>
<dbReference type="STRING" id="1802281.A3A44_03075"/>
<protein>
    <submittedName>
        <fullName evidence="6">Uncharacterized protein</fullName>
    </submittedName>
</protein>
<keyword evidence="1" id="KW-0819">tRNA processing</keyword>
<gene>
    <name evidence="6" type="ORF">A3A44_03075</name>
</gene>
<dbReference type="Gene3D" id="3.30.230.10">
    <property type="match status" value="1"/>
</dbReference>
<name>A0A1G2LC26_9BACT</name>
<reference evidence="6 7" key="1">
    <citation type="journal article" date="2016" name="Nat. Commun.">
        <title>Thousands of microbial genomes shed light on interconnected biogeochemical processes in an aquifer system.</title>
        <authorList>
            <person name="Anantharaman K."/>
            <person name="Brown C.T."/>
            <person name="Hug L.A."/>
            <person name="Sharon I."/>
            <person name="Castelle C.J."/>
            <person name="Probst A.J."/>
            <person name="Thomas B.C."/>
            <person name="Singh A."/>
            <person name="Wilkins M.J."/>
            <person name="Karaoz U."/>
            <person name="Brodie E.L."/>
            <person name="Williams K.H."/>
            <person name="Hubbard S.S."/>
            <person name="Banfield J.F."/>
        </authorList>
    </citation>
    <scope>NUCLEOTIDE SEQUENCE [LARGE SCALE GENOMIC DNA]</scope>
</reference>
<evidence type="ECO:0000256" key="3">
    <source>
        <dbReference type="ARBA" id="ARBA00022759"/>
    </source>
</evidence>
<sequence>MAVNDRLSRVVVREVLANGRRISTALGRFVLGRPERQPGRVFFVVAKSVAKRSTARNRIRRQLREWARREGVGARLGRDAVLFVAPDTVSLSRRVFRGRMASALAGLGASRGAR</sequence>
<dbReference type="GO" id="GO:0000049">
    <property type="term" value="F:tRNA binding"/>
    <property type="evidence" value="ECO:0007669"/>
    <property type="project" value="InterPro"/>
</dbReference>
<comment type="caution">
    <text evidence="6">The sequence shown here is derived from an EMBL/GenBank/DDBJ whole genome shotgun (WGS) entry which is preliminary data.</text>
</comment>
<evidence type="ECO:0000313" key="6">
    <source>
        <dbReference type="EMBL" id="OHA08359.1"/>
    </source>
</evidence>
<evidence type="ECO:0000256" key="1">
    <source>
        <dbReference type="ARBA" id="ARBA00022694"/>
    </source>
</evidence>
<dbReference type="InterPro" id="IPR020568">
    <property type="entry name" value="Ribosomal_Su5_D2-typ_SF"/>
</dbReference>
<dbReference type="SUPFAM" id="SSF54211">
    <property type="entry name" value="Ribosomal protein S5 domain 2-like"/>
    <property type="match status" value="1"/>
</dbReference>
<dbReference type="InterPro" id="IPR014721">
    <property type="entry name" value="Ribsml_uS5_D2-typ_fold_subgr"/>
</dbReference>
<evidence type="ECO:0000256" key="2">
    <source>
        <dbReference type="ARBA" id="ARBA00022722"/>
    </source>
</evidence>
<keyword evidence="5" id="KW-0694">RNA-binding</keyword>
<dbReference type="Proteomes" id="UP000178977">
    <property type="component" value="Unassembled WGS sequence"/>
</dbReference>
<evidence type="ECO:0000256" key="4">
    <source>
        <dbReference type="ARBA" id="ARBA00022801"/>
    </source>
</evidence>
<organism evidence="6 7">
    <name type="scientific">Candidatus Sungbacteria bacterium RIFCSPLOWO2_01_FULL_60_25</name>
    <dbReference type="NCBI Taxonomy" id="1802281"/>
    <lineage>
        <taxon>Bacteria</taxon>
        <taxon>Candidatus Sungiibacteriota</taxon>
    </lineage>
</organism>
<evidence type="ECO:0000313" key="7">
    <source>
        <dbReference type="Proteomes" id="UP000178977"/>
    </source>
</evidence>
<dbReference type="InterPro" id="IPR000100">
    <property type="entry name" value="RNase_P"/>
</dbReference>
<dbReference type="AlphaFoldDB" id="A0A1G2LC26"/>
<accession>A0A1G2LC26</accession>
<keyword evidence="4" id="KW-0378">Hydrolase</keyword>
<dbReference type="EMBL" id="MHQT01000042">
    <property type="protein sequence ID" value="OHA08359.1"/>
    <property type="molecule type" value="Genomic_DNA"/>
</dbReference>
<proteinExistence type="predicted"/>
<dbReference type="Pfam" id="PF00825">
    <property type="entry name" value="Ribonuclease_P"/>
    <property type="match status" value="1"/>
</dbReference>
<keyword evidence="3" id="KW-0255">Endonuclease</keyword>
<dbReference type="GO" id="GO:0008033">
    <property type="term" value="P:tRNA processing"/>
    <property type="evidence" value="ECO:0007669"/>
    <property type="project" value="UniProtKB-KW"/>
</dbReference>
<evidence type="ECO:0000256" key="5">
    <source>
        <dbReference type="ARBA" id="ARBA00022884"/>
    </source>
</evidence>
<keyword evidence="2" id="KW-0540">Nuclease</keyword>